<sequence length="156" mass="16963">MAAGLGRGGMEGRLRFTNPLCTNRSCCSSRTLGSSKLERQDVSAGTGCRATVQQKLGAEEAAGMGQWRPGSEQGRERRAEDPGHPSRLGQVPLLVSWMLTRSQFRSCSYKQRLTSEQKKTALGWAPVAATNSLPKQRPQPSSSEAKIEEKGQNKDT</sequence>
<keyword evidence="3" id="KW-1185">Reference proteome</keyword>
<proteinExistence type="predicted"/>
<dbReference type="AlphaFoldDB" id="A0A8K1GM90"/>
<gene>
    <name evidence="2" type="ORF">HGM15179_006524</name>
</gene>
<evidence type="ECO:0000313" key="2">
    <source>
        <dbReference type="EMBL" id="TRZ20557.1"/>
    </source>
</evidence>
<feature type="compositionally biased region" description="Basic and acidic residues" evidence="1">
    <location>
        <begin position="73"/>
        <end position="84"/>
    </location>
</feature>
<accession>A0A8K1GM90</accession>
<evidence type="ECO:0000313" key="3">
    <source>
        <dbReference type="Proteomes" id="UP000796761"/>
    </source>
</evidence>
<feature type="region of interest" description="Disordered" evidence="1">
    <location>
        <begin position="57"/>
        <end position="90"/>
    </location>
</feature>
<dbReference type="Proteomes" id="UP000796761">
    <property type="component" value="Unassembled WGS sequence"/>
</dbReference>
<reference evidence="2" key="1">
    <citation type="submission" date="2019-04" db="EMBL/GenBank/DDBJ databases">
        <title>Genome assembly of Zosterops borbonicus 15179.</title>
        <authorList>
            <person name="Leroy T."/>
            <person name="Anselmetti Y."/>
            <person name="Tilak M.-K."/>
            <person name="Nabholz B."/>
        </authorList>
    </citation>
    <scope>NUCLEOTIDE SEQUENCE</scope>
    <source>
        <strain evidence="2">HGM_15179</strain>
        <tissue evidence="2">Muscle</tissue>
    </source>
</reference>
<comment type="caution">
    <text evidence="2">The sequence shown here is derived from an EMBL/GenBank/DDBJ whole genome shotgun (WGS) entry which is preliminary data.</text>
</comment>
<feature type="region of interest" description="Disordered" evidence="1">
    <location>
        <begin position="115"/>
        <end position="156"/>
    </location>
</feature>
<feature type="compositionally biased region" description="Basic and acidic residues" evidence="1">
    <location>
        <begin position="145"/>
        <end position="156"/>
    </location>
</feature>
<name>A0A8K1GM90_9PASS</name>
<organism evidence="2 3">
    <name type="scientific">Zosterops borbonicus</name>
    <dbReference type="NCBI Taxonomy" id="364589"/>
    <lineage>
        <taxon>Eukaryota</taxon>
        <taxon>Metazoa</taxon>
        <taxon>Chordata</taxon>
        <taxon>Craniata</taxon>
        <taxon>Vertebrata</taxon>
        <taxon>Euteleostomi</taxon>
        <taxon>Archelosauria</taxon>
        <taxon>Archosauria</taxon>
        <taxon>Dinosauria</taxon>
        <taxon>Saurischia</taxon>
        <taxon>Theropoda</taxon>
        <taxon>Coelurosauria</taxon>
        <taxon>Aves</taxon>
        <taxon>Neognathae</taxon>
        <taxon>Neoaves</taxon>
        <taxon>Telluraves</taxon>
        <taxon>Australaves</taxon>
        <taxon>Passeriformes</taxon>
        <taxon>Sylvioidea</taxon>
        <taxon>Zosteropidae</taxon>
        <taxon>Zosterops</taxon>
    </lineage>
</organism>
<dbReference type="EMBL" id="SWJQ01000145">
    <property type="protein sequence ID" value="TRZ20557.1"/>
    <property type="molecule type" value="Genomic_DNA"/>
</dbReference>
<protein>
    <submittedName>
        <fullName evidence="2">Uncharacterized protein</fullName>
    </submittedName>
</protein>
<evidence type="ECO:0000256" key="1">
    <source>
        <dbReference type="SAM" id="MobiDB-lite"/>
    </source>
</evidence>
<feature type="compositionally biased region" description="Polar residues" evidence="1">
    <location>
        <begin position="129"/>
        <end position="144"/>
    </location>
</feature>